<accession>A0A290ZE31</accession>
<evidence type="ECO:0000256" key="1">
    <source>
        <dbReference type="SAM" id="MobiDB-lite"/>
    </source>
</evidence>
<dbReference type="RefSeq" id="WP_096496991.1">
    <property type="nucleotide sequence ID" value="NZ_CP023445.1"/>
</dbReference>
<dbReference type="AlphaFoldDB" id="A0A290ZE31"/>
<sequence>MAAHWAALLVLLPPLIGLARHWLVLRFFRRVYEHGGAKDLKAAAEAVRRTRPWTADLQTRRPGASAPRPDPPPRGDRLPARRSVRKTRGVPPQSALERPSNRGDGNGE</sequence>
<evidence type="ECO:0000313" key="2">
    <source>
        <dbReference type="EMBL" id="ATE57271.1"/>
    </source>
</evidence>
<dbReference type="Proteomes" id="UP000218505">
    <property type="component" value="Chromosome"/>
</dbReference>
<name>A0A290ZE31_9PSEU</name>
<feature type="region of interest" description="Disordered" evidence="1">
    <location>
        <begin position="39"/>
        <end position="108"/>
    </location>
</feature>
<protein>
    <submittedName>
        <fullName evidence="2">Uncharacterized protein</fullName>
    </submittedName>
</protein>
<proteinExistence type="predicted"/>
<dbReference type="KEGG" id="apre:CNX65_31530"/>
<reference evidence="2" key="1">
    <citation type="submission" date="2017-09" db="EMBL/GenBank/DDBJ databases">
        <title>Complete Genome Sequence of ansamitocin-producing Bacterium Actinosynnema pretiosum X47.</title>
        <authorList>
            <person name="Cao G."/>
            <person name="Zong G."/>
            <person name="Zhong C."/>
            <person name="Fu J."/>
        </authorList>
    </citation>
    <scope>NUCLEOTIDE SEQUENCE [LARGE SCALE GENOMIC DNA]</scope>
    <source>
        <strain evidence="2">X47</strain>
    </source>
</reference>
<organism evidence="2 3">
    <name type="scientific">Actinosynnema pretiosum</name>
    <dbReference type="NCBI Taxonomy" id="42197"/>
    <lineage>
        <taxon>Bacteria</taxon>
        <taxon>Bacillati</taxon>
        <taxon>Actinomycetota</taxon>
        <taxon>Actinomycetes</taxon>
        <taxon>Pseudonocardiales</taxon>
        <taxon>Pseudonocardiaceae</taxon>
        <taxon>Actinosynnema</taxon>
    </lineage>
</organism>
<gene>
    <name evidence="2" type="ORF">CNX65_31530</name>
</gene>
<feature type="compositionally biased region" description="Basic and acidic residues" evidence="1">
    <location>
        <begin position="39"/>
        <end position="48"/>
    </location>
</feature>
<keyword evidence="3" id="KW-1185">Reference proteome</keyword>
<evidence type="ECO:0000313" key="3">
    <source>
        <dbReference type="Proteomes" id="UP000218505"/>
    </source>
</evidence>
<dbReference type="EMBL" id="CP023445">
    <property type="protein sequence ID" value="ATE57271.1"/>
    <property type="molecule type" value="Genomic_DNA"/>
</dbReference>